<comment type="caution">
    <text evidence="3">The sequence shown here is derived from an EMBL/GenBank/DDBJ whole genome shotgun (WGS) entry which is preliminary data.</text>
</comment>
<feature type="compositionally biased region" description="Basic and acidic residues" evidence="1">
    <location>
        <begin position="319"/>
        <end position="337"/>
    </location>
</feature>
<proteinExistence type="predicted"/>
<feature type="compositionally biased region" description="Basic and acidic residues" evidence="1">
    <location>
        <begin position="295"/>
        <end position="304"/>
    </location>
</feature>
<evidence type="ECO:0000313" key="3">
    <source>
        <dbReference type="EMBL" id="ERP38847.1"/>
    </source>
</evidence>
<keyword evidence="4" id="KW-1185">Reference proteome</keyword>
<gene>
    <name evidence="3" type="ORF">CALK_0621</name>
</gene>
<feature type="compositionally biased region" description="Basic and acidic residues" evidence="1">
    <location>
        <begin position="172"/>
        <end position="185"/>
    </location>
</feature>
<evidence type="ECO:0000256" key="2">
    <source>
        <dbReference type="SAM" id="Phobius"/>
    </source>
</evidence>
<keyword evidence="2" id="KW-0812">Transmembrane</keyword>
<dbReference type="Proteomes" id="UP000017148">
    <property type="component" value="Unassembled WGS sequence"/>
</dbReference>
<accession>U7DA23</accession>
<feature type="compositionally biased region" description="Polar residues" evidence="1">
    <location>
        <begin position="444"/>
        <end position="462"/>
    </location>
</feature>
<feature type="transmembrane region" description="Helical" evidence="2">
    <location>
        <begin position="12"/>
        <end position="33"/>
    </location>
</feature>
<keyword evidence="2" id="KW-0472">Membrane</keyword>
<protein>
    <submittedName>
        <fullName evidence="3">Uncharacterized protein</fullName>
    </submittedName>
</protein>
<feature type="compositionally biased region" description="Acidic residues" evidence="1">
    <location>
        <begin position="585"/>
        <end position="594"/>
    </location>
</feature>
<feature type="region of interest" description="Disordered" evidence="1">
    <location>
        <begin position="274"/>
        <end position="419"/>
    </location>
</feature>
<dbReference type="EMBL" id="ASJR01000004">
    <property type="protein sequence ID" value="ERP38847.1"/>
    <property type="molecule type" value="Genomic_DNA"/>
</dbReference>
<evidence type="ECO:0000313" key="4">
    <source>
        <dbReference type="Proteomes" id="UP000017148"/>
    </source>
</evidence>
<dbReference type="AlphaFoldDB" id="U7DA23"/>
<feature type="region of interest" description="Disordered" evidence="1">
    <location>
        <begin position="631"/>
        <end position="650"/>
    </location>
</feature>
<evidence type="ECO:0000256" key="1">
    <source>
        <dbReference type="SAM" id="MobiDB-lite"/>
    </source>
</evidence>
<feature type="compositionally biased region" description="Basic and acidic residues" evidence="1">
    <location>
        <begin position="373"/>
        <end position="389"/>
    </location>
</feature>
<feature type="region of interest" description="Disordered" evidence="1">
    <location>
        <begin position="153"/>
        <end position="256"/>
    </location>
</feature>
<feature type="compositionally biased region" description="Basic and acidic residues" evidence="1">
    <location>
        <begin position="219"/>
        <end position="235"/>
    </location>
</feature>
<dbReference type="STRING" id="1313304.CALK_0621"/>
<feature type="region of interest" description="Disordered" evidence="1">
    <location>
        <begin position="431"/>
        <end position="613"/>
    </location>
</feature>
<keyword evidence="2" id="KW-1133">Transmembrane helix</keyword>
<reference evidence="3 4" key="1">
    <citation type="journal article" date="2013" name="Environ. Microbiol.">
        <title>Genome analysis of Chitinivibrio alkaliphilus gen. nov., sp. nov., a novel extremely haloalkaliphilic anaerobic chitinolytic bacterium from the candidate phylum Termite Group 3.</title>
        <authorList>
            <person name="Sorokin D.Y."/>
            <person name="Gumerov V.M."/>
            <person name="Rakitin A.L."/>
            <person name="Beletsky A.V."/>
            <person name="Damste J.S."/>
            <person name="Muyzer G."/>
            <person name="Mardanov A.V."/>
            <person name="Ravin N.V."/>
        </authorList>
    </citation>
    <scope>NUCLEOTIDE SEQUENCE [LARGE SCALE GENOMIC DNA]</scope>
    <source>
        <strain evidence="3 4">ACht1</strain>
    </source>
</reference>
<feature type="compositionally biased region" description="Polar residues" evidence="1">
    <location>
        <begin position="524"/>
        <end position="540"/>
    </location>
</feature>
<sequence length="661" mass="72792">MEDAFTSSGVAFAFGVITGGFIAVLLSILFFIIENRVRYGREKEKELVAKTVSGLMRRVNHIFISYRLGDISFRQMEAESREVISQIDEEVSENSVFLNNSYVSIIQQYIDEKNESLVTIKESLSASSTQAAATDYIPDGASFQNEYAPRISSATENTTTQEEEGRVSSTDTQEKEAPLVSRESETMEAPSTEDNAFTDLTEYIAGDATDEPQDTEPAVFEKDDRRDTGLEERTVTEQTSDAASGDIEPTYAASEDLNVSGTEVLKDDALLHEQDTSGVHGSHDEDESFSLGDFMEEKSMKETVDTSAVDEMDESESGDGSKELSLDEAESTPRDATEDASFSFAGKQDFTVEEEDDSHPETEDGASLGQEQETPHHENNEEEFVDLHSSDLATSAASKENSSSMEEQNQESDVSLAIDEDDFSFAIDKAFNLTSEDEEDAVEQENTSLDATIELSSDTLMSDDTLAEESPFDFSFHSGGETEQRQTGDEAPTDLSDRSLDSIGLDVSEDTDEAFPSFQHTDEGTSLDTTIELSSDTLMNDDTLAEESPFDFSFRSGSEPEKTQADDESSPIPAESPLNSMGFDFSEDTEDDFSSLESPLERTQEFNLNDTSVPLDQIDVEATQEFNLNDLMSQAEESNDLDDQDMVSGDDVANKLDDLFK</sequence>
<name>U7DA23_9BACT</name>
<organism evidence="3 4">
    <name type="scientific">Chitinivibrio alkaliphilus ACht1</name>
    <dbReference type="NCBI Taxonomy" id="1313304"/>
    <lineage>
        <taxon>Bacteria</taxon>
        <taxon>Pseudomonadati</taxon>
        <taxon>Fibrobacterota</taxon>
        <taxon>Chitinivibrionia</taxon>
        <taxon>Chitinivibrionales</taxon>
        <taxon>Chitinivibrionaceae</taxon>
        <taxon>Chitinivibrio</taxon>
    </lineage>
</organism>
<feature type="compositionally biased region" description="Acidic residues" evidence="1">
    <location>
        <begin position="308"/>
        <end position="317"/>
    </location>
</feature>
<dbReference type="RefSeq" id="WP_022636146.1">
    <property type="nucleotide sequence ID" value="NZ_ASJR01000004.1"/>
</dbReference>